<name>A0A371PYN5_STRIH</name>
<dbReference type="AlphaFoldDB" id="A0A371PYN5"/>
<gene>
    <name evidence="1" type="ORF">DY245_26610</name>
</gene>
<protein>
    <submittedName>
        <fullName evidence="1">Uncharacterized protein</fullName>
    </submittedName>
</protein>
<organism evidence="1 2">
    <name type="scientific">Streptomyces inhibens</name>
    <dbReference type="NCBI Taxonomy" id="2293571"/>
    <lineage>
        <taxon>Bacteria</taxon>
        <taxon>Bacillati</taxon>
        <taxon>Actinomycetota</taxon>
        <taxon>Actinomycetes</taxon>
        <taxon>Kitasatosporales</taxon>
        <taxon>Streptomycetaceae</taxon>
        <taxon>Streptomyces</taxon>
    </lineage>
</organism>
<reference evidence="1 2" key="1">
    <citation type="submission" date="2018-08" db="EMBL/GenBank/DDBJ databases">
        <title>Streptomyces NEAU-D10 sp. nov., a novel Actinomycete isolated from soil.</title>
        <authorList>
            <person name="Jin L."/>
        </authorList>
    </citation>
    <scope>NUCLEOTIDE SEQUENCE [LARGE SCALE GENOMIC DNA]</scope>
    <source>
        <strain evidence="1 2">NEAU-D10</strain>
    </source>
</reference>
<accession>A0A371PYN5</accession>
<sequence length="59" mass="6016">MTETSSNQPVSPGFSVPVVTVLSVFDVNQLCSNFGSTETGFAPSDKPTTVVSPVVAASP</sequence>
<keyword evidence="2" id="KW-1185">Reference proteome</keyword>
<dbReference type="Proteomes" id="UP000262477">
    <property type="component" value="Unassembled WGS sequence"/>
</dbReference>
<evidence type="ECO:0000313" key="1">
    <source>
        <dbReference type="EMBL" id="REK87461.1"/>
    </source>
</evidence>
<proteinExistence type="predicted"/>
<comment type="caution">
    <text evidence="1">The sequence shown here is derived from an EMBL/GenBank/DDBJ whole genome shotgun (WGS) entry which is preliminary data.</text>
</comment>
<dbReference type="RefSeq" id="WP_128509751.1">
    <property type="nucleotide sequence ID" value="NZ_QUAC01000212.1"/>
</dbReference>
<dbReference type="EMBL" id="QUAC01000212">
    <property type="protein sequence ID" value="REK87461.1"/>
    <property type="molecule type" value="Genomic_DNA"/>
</dbReference>
<evidence type="ECO:0000313" key="2">
    <source>
        <dbReference type="Proteomes" id="UP000262477"/>
    </source>
</evidence>